<feature type="compositionally biased region" description="Basic and acidic residues" evidence="1">
    <location>
        <begin position="218"/>
        <end position="241"/>
    </location>
</feature>
<evidence type="ECO:0000256" key="2">
    <source>
        <dbReference type="SAM" id="SignalP"/>
    </source>
</evidence>
<dbReference type="EMBL" id="CP018171">
    <property type="protein sequence ID" value="APH70754.1"/>
    <property type="molecule type" value="Genomic_DNA"/>
</dbReference>
<dbReference type="InterPro" id="IPR003646">
    <property type="entry name" value="SH3-like_bac-type"/>
</dbReference>
<dbReference type="SMART" id="SM00287">
    <property type="entry name" value="SH3b"/>
    <property type="match status" value="1"/>
</dbReference>
<evidence type="ECO:0000313" key="4">
    <source>
        <dbReference type="EMBL" id="APH70754.1"/>
    </source>
</evidence>
<dbReference type="OrthoDB" id="8074373at2"/>
<gene>
    <name evidence="4" type="ORF">BSQ44_04660</name>
</gene>
<organism evidence="4 5">
    <name type="scientific">Aquibium oceanicum</name>
    <dbReference type="NCBI Taxonomy" id="1670800"/>
    <lineage>
        <taxon>Bacteria</taxon>
        <taxon>Pseudomonadati</taxon>
        <taxon>Pseudomonadota</taxon>
        <taxon>Alphaproteobacteria</taxon>
        <taxon>Hyphomicrobiales</taxon>
        <taxon>Phyllobacteriaceae</taxon>
        <taxon>Aquibium</taxon>
    </lineage>
</organism>
<feature type="region of interest" description="Disordered" evidence="1">
    <location>
        <begin position="139"/>
        <end position="160"/>
    </location>
</feature>
<feature type="chain" id="PRO_5013244819" description="SH3b domain-containing protein" evidence="2">
    <location>
        <begin position="23"/>
        <end position="268"/>
    </location>
</feature>
<reference evidence="5" key="1">
    <citation type="submission" date="2016-11" db="EMBL/GenBank/DDBJ databases">
        <title>Mesorhizobium oceanicum sp. nov., isolated from deep seawater in South China Sea.</title>
        <authorList>
            <person name="Fu G.-Y."/>
        </authorList>
    </citation>
    <scope>NUCLEOTIDE SEQUENCE [LARGE SCALE GENOMIC DNA]</scope>
    <source>
        <strain evidence="5">B7</strain>
    </source>
</reference>
<dbReference type="RefSeq" id="WP_072602163.1">
    <property type="nucleotide sequence ID" value="NZ_CP018171.1"/>
</dbReference>
<name>A0A1L3SMY4_9HYPH</name>
<feature type="domain" description="SH3b" evidence="3">
    <location>
        <begin position="22"/>
        <end position="85"/>
    </location>
</feature>
<dbReference type="AlphaFoldDB" id="A0A1L3SMY4"/>
<evidence type="ECO:0000259" key="3">
    <source>
        <dbReference type="PROSITE" id="PS51781"/>
    </source>
</evidence>
<dbReference type="PROSITE" id="PS51781">
    <property type="entry name" value="SH3B"/>
    <property type="match status" value="1"/>
</dbReference>
<evidence type="ECO:0000256" key="1">
    <source>
        <dbReference type="SAM" id="MobiDB-lite"/>
    </source>
</evidence>
<accession>A0A1L3SMY4</accession>
<dbReference type="KEGG" id="meso:BSQ44_04660"/>
<dbReference type="Pfam" id="PF08239">
    <property type="entry name" value="SH3_3"/>
    <property type="match status" value="1"/>
</dbReference>
<keyword evidence="5" id="KW-1185">Reference proteome</keyword>
<feature type="region of interest" description="Disordered" evidence="1">
    <location>
        <begin position="218"/>
        <end position="268"/>
    </location>
</feature>
<dbReference type="Proteomes" id="UP000182840">
    <property type="component" value="Chromosome"/>
</dbReference>
<dbReference type="STRING" id="1670800.BSQ44_04660"/>
<feature type="signal peptide" evidence="2">
    <location>
        <begin position="1"/>
        <end position="22"/>
    </location>
</feature>
<sequence length="268" mass="31446">MKRSLTTLSAVLLTSIAVPALAQNAEVTTDLNMRAGPGTRYPVITTIPDGRGVNIYGCESGLNWCDVSWRGNRGWVYSDYLEYSYGNRTRPVPDWGARIDLPVISFAFGDYASRHYRGMPWYDDRHRWDRDRRGWRDDDDRRGWRRHDDRRGWRDDDDRRGWRGDDDRRGWRDDDDRRGWRDDDDRRGWRVDDDRRGWRADDDRRGWRGDNDRRGRWRDNDNRGGRGGDGRRADWRNDDRGGAFGGDGDDASLWDRVTPGAAGNESTE</sequence>
<protein>
    <recommendedName>
        <fullName evidence="3">SH3b domain-containing protein</fullName>
    </recommendedName>
</protein>
<dbReference type="Gene3D" id="2.30.30.40">
    <property type="entry name" value="SH3 Domains"/>
    <property type="match status" value="1"/>
</dbReference>
<evidence type="ECO:0000313" key="5">
    <source>
        <dbReference type="Proteomes" id="UP000182840"/>
    </source>
</evidence>
<proteinExistence type="predicted"/>
<keyword evidence="2" id="KW-0732">Signal</keyword>